<accession>A0ABS7A4A3</accession>
<name>A0ABS7A4A3_9PROT</name>
<organism evidence="1 2">
    <name type="scientific">Roseomonas alba</name>
    <dbReference type="NCBI Taxonomy" id="2846776"/>
    <lineage>
        <taxon>Bacteria</taxon>
        <taxon>Pseudomonadati</taxon>
        <taxon>Pseudomonadota</taxon>
        <taxon>Alphaproteobacteria</taxon>
        <taxon>Acetobacterales</taxon>
        <taxon>Roseomonadaceae</taxon>
        <taxon>Roseomonas</taxon>
    </lineage>
</organism>
<gene>
    <name evidence="1" type="ORF">KPL78_04095</name>
</gene>
<sequence>MLGWPDAIARLAAERTRAITCAAQAKTLPDPTTLAAAYGTAKAEMDGIIAGLSIALAEGSKPKSLDDLPQRLEAAVTKRDAFCRAVAERLPAAPAGQRSVLSDLLGLGPLVKELVAAGLAIWNRASEPDKLRRDTIRAQLEATRWPDFADVTPPG</sequence>
<protein>
    <submittedName>
        <fullName evidence="1">Uncharacterized protein</fullName>
    </submittedName>
</protein>
<keyword evidence="2" id="KW-1185">Reference proteome</keyword>
<comment type="caution">
    <text evidence="1">The sequence shown here is derived from an EMBL/GenBank/DDBJ whole genome shotgun (WGS) entry which is preliminary data.</text>
</comment>
<reference evidence="1 2" key="1">
    <citation type="submission" date="2021-07" db="EMBL/GenBank/DDBJ databases">
        <authorList>
            <person name="So Y."/>
        </authorList>
    </citation>
    <scope>NUCLEOTIDE SEQUENCE [LARGE SCALE GENOMIC DNA]</scope>
    <source>
        <strain evidence="1 2">HJA6</strain>
    </source>
</reference>
<dbReference type="RefSeq" id="WP_219761598.1">
    <property type="nucleotide sequence ID" value="NZ_JAHYBZ010000001.1"/>
</dbReference>
<dbReference type="Proteomes" id="UP001196565">
    <property type="component" value="Unassembled WGS sequence"/>
</dbReference>
<evidence type="ECO:0000313" key="2">
    <source>
        <dbReference type="Proteomes" id="UP001196565"/>
    </source>
</evidence>
<dbReference type="EMBL" id="JAHYBZ010000001">
    <property type="protein sequence ID" value="MBW6397013.1"/>
    <property type="molecule type" value="Genomic_DNA"/>
</dbReference>
<evidence type="ECO:0000313" key="1">
    <source>
        <dbReference type="EMBL" id="MBW6397013.1"/>
    </source>
</evidence>
<proteinExistence type="predicted"/>